<dbReference type="EMBL" id="JBHTOC010000002">
    <property type="protein sequence ID" value="MFD1429023.1"/>
    <property type="molecule type" value="Genomic_DNA"/>
</dbReference>
<dbReference type="PRINTS" id="PR01590">
    <property type="entry name" value="HTHFIS"/>
</dbReference>
<sequence length="277" mass="30890">MTTILPLLKQYFTVYEAPPFPADTMTMAIDGQVIAVAKGDLSPRELALLSALVPQLKSTHPWALYLQGQGPAPSKKEVRFLQFVVSFEKAAASEADWLEAFISLFTSKATGFFLTSGRGVIVEPQSKTPASLDELQGMMDTLDTDFGTKTRLFVGHFWQPSDDMPNLFAEESRLAESTSGRLEDLQSIALNFYTQNPRSRSTIMKTLTAQINQDDLDMKPVINALYQNQGNLTAAAKALYLHRNTLQYRIDKFQSQTGFSLKQMDDLVLCYLLVQGK</sequence>
<evidence type="ECO:0000259" key="1">
    <source>
        <dbReference type="Pfam" id="PF13556"/>
    </source>
</evidence>
<dbReference type="PANTHER" id="PTHR33744">
    <property type="entry name" value="CARBOHYDRATE DIACID REGULATOR"/>
    <property type="match status" value="1"/>
</dbReference>
<accession>A0ABW4CGE8</accession>
<reference evidence="3" key="1">
    <citation type="journal article" date="2019" name="Int. J. Syst. Evol. Microbiol.">
        <title>The Global Catalogue of Microorganisms (GCM) 10K type strain sequencing project: providing services to taxonomists for standard genome sequencing and annotation.</title>
        <authorList>
            <consortium name="The Broad Institute Genomics Platform"/>
            <consortium name="The Broad Institute Genome Sequencing Center for Infectious Disease"/>
            <person name="Wu L."/>
            <person name="Ma J."/>
        </authorList>
    </citation>
    <scope>NUCLEOTIDE SEQUENCE [LARGE SCALE GENOMIC DNA]</scope>
    <source>
        <strain evidence="3">CCM 8980</strain>
    </source>
</reference>
<dbReference type="SUPFAM" id="SSF46689">
    <property type="entry name" value="Homeodomain-like"/>
    <property type="match status" value="1"/>
</dbReference>
<evidence type="ECO:0000313" key="3">
    <source>
        <dbReference type="Proteomes" id="UP001597196"/>
    </source>
</evidence>
<dbReference type="Proteomes" id="UP001597196">
    <property type="component" value="Unassembled WGS sequence"/>
</dbReference>
<name>A0ABW4CGE8_9LACO</name>
<keyword evidence="3" id="KW-1185">Reference proteome</keyword>
<dbReference type="InterPro" id="IPR009057">
    <property type="entry name" value="Homeodomain-like_sf"/>
</dbReference>
<dbReference type="Pfam" id="PF13556">
    <property type="entry name" value="HTH_30"/>
    <property type="match status" value="1"/>
</dbReference>
<dbReference type="InterPro" id="IPR025736">
    <property type="entry name" value="PucR_C-HTH_dom"/>
</dbReference>
<gene>
    <name evidence="2" type="ORF">ACFQ4P_02015</name>
</gene>
<protein>
    <submittedName>
        <fullName evidence="2">Helix-turn-helix domain-containing protein</fullName>
    </submittedName>
</protein>
<dbReference type="Gene3D" id="1.10.10.2840">
    <property type="entry name" value="PucR C-terminal helix-turn-helix domain"/>
    <property type="match status" value="1"/>
</dbReference>
<dbReference type="InterPro" id="IPR051448">
    <property type="entry name" value="CdaR-like_regulators"/>
</dbReference>
<comment type="caution">
    <text evidence="2">The sequence shown here is derived from an EMBL/GenBank/DDBJ whole genome shotgun (WGS) entry which is preliminary data.</text>
</comment>
<proteinExistence type="predicted"/>
<feature type="domain" description="PucR C-terminal helix-turn-helix" evidence="1">
    <location>
        <begin position="223"/>
        <end position="272"/>
    </location>
</feature>
<evidence type="ECO:0000313" key="2">
    <source>
        <dbReference type="EMBL" id="MFD1429023.1"/>
    </source>
</evidence>
<dbReference type="InterPro" id="IPR042070">
    <property type="entry name" value="PucR_C-HTH_sf"/>
</dbReference>
<dbReference type="RefSeq" id="WP_203627274.1">
    <property type="nucleotide sequence ID" value="NZ_BOLQ01000012.1"/>
</dbReference>
<organism evidence="2 3">
    <name type="scientific">Lacticaseibacillus mingshuiensis</name>
    <dbReference type="NCBI Taxonomy" id="2799574"/>
    <lineage>
        <taxon>Bacteria</taxon>
        <taxon>Bacillati</taxon>
        <taxon>Bacillota</taxon>
        <taxon>Bacilli</taxon>
        <taxon>Lactobacillales</taxon>
        <taxon>Lactobacillaceae</taxon>
        <taxon>Lacticaseibacillus</taxon>
    </lineage>
</organism>
<dbReference type="InterPro" id="IPR002197">
    <property type="entry name" value="HTH_Fis"/>
</dbReference>
<dbReference type="PANTHER" id="PTHR33744:SF15">
    <property type="entry name" value="CARBOHYDRATE DIACID REGULATOR"/>
    <property type="match status" value="1"/>
</dbReference>